<dbReference type="OrthoDB" id="10588at10239"/>
<dbReference type="Proteomes" id="UP000202782">
    <property type="component" value="Segment"/>
</dbReference>
<keyword evidence="1" id="KW-0472">Membrane</keyword>
<evidence type="ECO:0000256" key="1">
    <source>
        <dbReference type="SAM" id="Phobius"/>
    </source>
</evidence>
<reference evidence="2 3" key="1">
    <citation type="journal article" date="2008" name="J. Microbiol.">
        <title>Molecular and phylogenetic characterization of Spodoptera litura granulovirus.</title>
        <authorList>
            <person name="Wang Y."/>
            <person name="Choi J.Y."/>
            <person name="Roh J.Y."/>
            <person name="Woo S.D."/>
            <person name="Jin B.R."/>
            <person name="Je Y.H."/>
        </authorList>
    </citation>
    <scope>NUCLEOTIDE SEQUENCE [LARGE SCALE GENOMIC DNA]</scope>
    <source>
        <strain evidence="2">SlGV-K1</strain>
    </source>
</reference>
<dbReference type="GO" id="GO:0019031">
    <property type="term" value="C:viral envelope"/>
    <property type="evidence" value="ECO:0007669"/>
    <property type="project" value="InterPro"/>
</dbReference>
<dbReference type="RefSeq" id="YP_001257039.1">
    <property type="nucleotide sequence ID" value="NC_009503.1"/>
</dbReference>
<name>A5IZU0_9BBAC</name>
<evidence type="ECO:0000313" key="3">
    <source>
        <dbReference type="Proteomes" id="UP000202782"/>
    </source>
</evidence>
<dbReference type="EMBL" id="DQ288858">
    <property type="protein sequence ID" value="ABQ52031.1"/>
    <property type="molecule type" value="Genomic_DNA"/>
</dbReference>
<feature type="transmembrane region" description="Helical" evidence="1">
    <location>
        <begin position="206"/>
        <end position="225"/>
    </location>
</feature>
<keyword evidence="1" id="KW-0812">Transmembrane</keyword>
<dbReference type="GeneID" id="5184186"/>
<dbReference type="InterPro" id="IPR007978">
    <property type="entry name" value="Baculo_ODV-E27"/>
</dbReference>
<evidence type="ECO:0000313" key="2">
    <source>
        <dbReference type="EMBL" id="ABQ52031.1"/>
    </source>
</evidence>
<dbReference type="Pfam" id="PF05314">
    <property type="entry name" value="Baculo_ODV-E27"/>
    <property type="match status" value="1"/>
</dbReference>
<accession>A5IZU0</accession>
<keyword evidence="3" id="KW-1185">Reference proteome</keyword>
<keyword evidence="1" id="KW-1133">Transmembrane helix</keyword>
<gene>
    <name evidence="2" type="primary">odv-ec27</name>
    <name evidence="2" type="ORF">SlGVgp088</name>
</gene>
<protein>
    <submittedName>
        <fullName evidence="2">Odv-ec27</fullName>
    </submittedName>
</protein>
<dbReference type="KEGG" id="vg:5184186"/>
<proteinExistence type="predicted"/>
<sequence>MNRQRTVENYRTVTEITDAENVYHKKFDVSDLMDKNEAYLRETEKREMYLMISKYIAMFIDKLNVPDLKLVFSRPENVNDMLSVVYNSLAFVNNQVFPHSNSFVDMKFVIVNDRKMCIPGEPIVFYRNINVDEDQTVICYVDRPAILRILEKPVDVNIVFEEEDCKSQIMSKLLDRIKCIEQQKCMSMPEFAYNVNKMSYKMDEGYVTQFVVLLIIFTNAYLGYYKLLRTDFTQYLEFLLNHETLERENFMTNLKNLFTSFFKFTAEAEYDKRQTNTFVVKRFD</sequence>
<organism evidence="2 3">
    <name type="scientific">Spodoptera litura granulovirus</name>
    <dbReference type="NCBI Taxonomy" id="359919"/>
    <lineage>
        <taxon>Viruses</taxon>
        <taxon>Viruses incertae sedis</taxon>
        <taxon>Naldaviricetes</taxon>
        <taxon>Lefavirales</taxon>
        <taxon>Baculoviridae</taxon>
        <taxon>Betabaculovirus</taxon>
        <taxon>Betabaculovirus spliturae</taxon>
    </lineage>
</organism>